<protein>
    <submittedName>
        <fullName evidence="3">C-factor-like</fullName>
    </submittedName>
</protein>
<dbReference type="EMBL" id="JAHLQT010007588">
    <property type="protein sequence ID" value="KAG7174563.1"/>
    <property type="molecule type" value="Genomic_DNA"/>
</dbReference>
<dbReference type="GO" id="GO:0016491">
    <property type="term" value="F:oxidoreductase activity"/>
    <property type="evidence" value="ECO:0007669"/>
    <property type="project" value="UniProtKB-KW"/>
</dbReference>
<dbReference type="AlphaFoldDB" id="A0A8J5N8C1"/>
<evidence type="ECO:0000256" key="1">
    <source>
        <dbReference type="ARBA" id="ARBA00022857"/>
    </source>
</evidence>
<gene>
    <name evidence="3" type="primary">csgA-L</name>
    <name evidence="3" type="ORF">Hamer_G016468</name>
</gene>
<dbReference type="InterPro" id="IPR051468">
    <property type="entry name" value="Fungal_SecMetab_SDRs"/>
</dbReference>
<dbReference type="Gene3D" id="3.40.50.720">
    <property type="entry name" value="NAD(P)-binding Rossmann-like Domain"/>
    <property type="match status" value="1"/>
</dbReference>
<reference evidence="3" key="1">
    <citation type="journal article" date="2021" name="Sci. Adv.">
        <title>The American lobster genome reveals insights on longevity, neural, and immune adaptations.</title>
        <authorList>
            <person name="Polinski J.M."/>
            <person name="Zimin A.V."/>
            <person name="Clark K.F."/>
            <person name="Kohn A.B."/>
            <person name="Sadowski N."/>
            <person name="Timp W."/>
            <person name="Ptitsyn A."/>
            <person name="Khanna P."/>
            <person name="Romanova D.Y."/>
            <person name="Williams P."/>
            <person name="Greenwood S.J."/>
            <person name="Moroz L.L."/>
            <person name="Walt D.R."/>
            <person name="Bodnar A.G."/>
        </authorList>
    </citation>
    <scope>NUCLEOTIDE SEQUENCE</scope>
    <source>
        <strain evidence="3">GMGI-L3</strain>
    </source>
</reference>
<evidence type="ECO:0000256" key="2">
    <source>
        <dbReference type="ARBA" id="ARBA00023002"/>
    </source>
</evidence>
<dbReference type="PANTHER" id="PTHR43544:SF7">
    <property type="entry name" value="NADB-LER2"/>
    <property type="match status" value="1"/>
</dbReference>
<dbReference type="InterPro" id="IPR036291">
    <property type="entry name" value="NAD(P)-bd_dom_sf"/>
</dbReference>
<keyword evidence="2" id="KW-0560">Oxidoreductase</keyword>
<sequence>MNDMRGCHISKSEQMKALLPLIKVAASQLDGSSLAVKRAAVINISSILGSIAENEQGGLYPYRASKAALNAITKSLSLDLQSSNILVTSLHPGWVQTDMGGKLAPLTPTQSISGIITTLHNLTEQHHGGFYQYDGQKLPW</sequence>
<evidence type="ECO:0000313" key="4">
    <source>
        <dbReference type="Proteomes" id="UP000747542"/>
    </source>
</evidence>
<dbReference type="Pfam" id="PF00106">
    <property type="entry name" value="adh_short"/>
    <property type="match status" value="1"/>
</dbReference>
<organism evidence="3 4">
    <name type="scientific">Homarus americanus</name>
    <name type="common">American lobster</name>
    <dbReference type="NCBI Taxonomy" id="6706"/>
    <lineage>
        <taxon>Eukaryota</taxon>
        <taxon>Metazoa</taxon>
        <taxon>Ecdysozoa</taxon>
        <taxon>Arthropoda</taxon>
        <taxon>Crustacea</taxon>
        <taxon>Multicrustacea</taxon>
        <taxon>Malacostraca</taxon>
        <taxon>Eumalacostraca</taxon>
        <taxon>Eucarida</taxon>
        <taxon>Decapoda</taxon>
        <taxon>Pleocyemata</taxon>
        <taxon>Astacidea</taxon>
        <taxon>Nephropoidea</taxon>
        <taxon>Nephropidae</taxon>
        <taxon>Homarus</taxon>
    </lineage>
</organism>
<accession>A0A8J5N8C1</accession>
<keyword evidence="4" id="KW-1185">Reference proteome</keyword>
<proteinExistence type="predicted"/>
<dbReference type="Proteomes" id="UP000747542">
    <property type="component" value="Unassembled WGS sequence"/>
</dbReference>
<dbReference type="InterPro" id="IPR002347">
    <property type="entry name" value="SDR_fam"/>
</dbReference>
<evidence type="ECO:0000313" key="3">
    <source>
        <dbReference type="EMBL" id="KAG7174563.1"/>
    </source>
</evidence>
<comment type="caution">
    <text evidence="3">The sequence shown here is derived from an EMBL/GenBank/DDBJ whole genome shotgun (WGS) entry which is preliminary data.</text>
</comment>
<dbReference type="GO" id="GO:0005737">
    <property type="term" value="C:cytoplasm"/>
    <property type="evidence" value="ECO:0007669"/>
    <property type="project" value="TreeGrafter"/>
</dbReference>
<keyword evidence="1" id="KW-0521">NADP</keyword>
<dbReference type="PANTHER" id="PTHR43544">
    <property type="entry name" value="SHORT-CHAIN DEHYDROGENASE/REDUCTASE"/>
    <property type="match status" value="1"/>
</dbReference>
<name>A0A8J5N8C1_HOMAM</name>
<dbReference type="PRINTS" id="PR00081">
    <property type="entry name" value="GDHRDH"/>
</dbReference>
<dbReference type="SUPFAM" id="SSF51735">
    <property type="entry name" value="NAD(P)-binding Rossmann-fold domains"/>
    <property type="match status" value="1"/>
</dbReference>